<gene>
    <name evidence="3" type="ORF">BDY21DRAFT_18756</name>
</gene>
<name>A0A6A6P237_9PEZI</name>
<dbReference type="SUPFAM" id="SSF81383">
    <property type="entry name" value="F-box domain"/>
    <property type="match status" value="1"/>
</dbReference>
<dbReference type="AlphaFoldDB" id="A0A6A6P237"/>
<evidence type="ECO:0000313" key="3">
    <source>
        <dbReference type="EMBL" id="KAF2457894.1"/>
    </source>
</evidence>
<dbReference type="Proteomes" id="UP000799766">
    <property type="component" value="Unassembled WGS sequence"/>
</dbReference>
<dbReference type="Pfam" id="PF00646">
    <property type="entry name" value="F-box"/>
    <property type="match status" value="1"/>
</dbReference>
<organism evidence="3 4">
    <name type="scientific">Lineolata rhizophorae</name>
    <dbReference type="NCBI Taxonomy" id="578093"/>
    <lineage>
        <taxon>Eukaryota</taxon>
        <taxon>Fungi</taxon>
        <taxon>Dikarya</taxon>
        <taxon>Ascomycota</taxon>
        <taxon>Pezizomycotina</taxon>
        <taxon>Dothideomycetes</taxon>
        <taxon>Dothideomycetes incertae sedis</taxon>
        <taxon>Lineolatales</taxon>
        <taxon>Lineolataceae</taxon>
        <taxon>Lineolata</taxon>
    </lineage>
</organism>
<dbReference type="InterPro" id="IPR001810">
    <property type="entry name" value="F-box_dom"/>
</dbReference>
<keyword evidence="4" id="KW-1185">Reference proteome</keyword>
<dbReference type="InterPro" id="IPR036047">
    <property type="entry name" value="F-box-like_dom_sf"/>
</dbReference>
<dbReference type="EMBL" id="MU001679">
    <property type="protein sequence ID" value="KAF2457894.1"/>
    <property type="molecule type" value="Genomic_DNA"/>
</dbReference>
<reference evidence="3" key="1">
    <citation type="journal article" date="2020" name="Stud. Mycol.">
        <title>101 Dothideomycetes genomes: a test case for predicting lifestyles and emergence of pathogens.</title>
        <authorList>
            <person name="Haridas S."/>
            <person name="Albert R."/>
            <person name="Binder M."/>
            <person name="Bloem J."/>
            <person name="Labutti K."/>
            <person name="Salamov A."/>
            <person name="Andreopoulos B."/>
            <person name="Baker S."/>
            <person name="Barry K."/>
            <person name="Bills G."/>
            <person name="Bluhm B."/>
            <person name="Cannon C."/>
            <person name="Castanera R."/>
            <person name="Culley D."/>
            <person name="Daum C."/>
            <person name="Ezra D."/>
            <person name="Gonzalez J."/>
            <person name="Henrissat B."/>
            <person name="Kuo A."/>
            <person name="Liang C."/>
            <person name="Lipzen A."/>
            <person name="Lutzoni F."/>
            <person name="Magnuson J."/>
            <person name="Mondo S."/>
            <person name="Nolan M."/>
            <person name="Ohm R."/>
            <person name="Pangilinan J."/>
            <person name="Park H.-J."/>
            <person name="Ramirez L."/>
            <person name="Alfaro M."/>
            <person name="Sun H."/>
            <person name="Tritt A."/>
            <person name="Yoshinaga Y."/>
            <person name="Zwiers L.-H."/>
            <person name="Turgeon B."/>
            <person name="Goodwin S."/>
            <person name="Spatafora J."/>
            <person name="Crous P."/>
            <person name="Grigoriev I."/>
        </authorList>
    </citation>
    <scope>NUCLEOTIDE SEQUENCE</scope>
    <source>
        <strain evidence="3">ATCC 16933</strain>
    </source>
</reference>
<dbReference type="OrthoDB" id="3800738at2759"/>
<evidence type="ECO:0000313" key="4">
    <source>
        <dbReference type="Proteomes" id="UP000799766"/>
    </source>
</evidence>
<feature type="region of interest" description="Disordered" evidence="1">
    <location>
        <begin position="60"/>
        <end position="85"/>
    </location>
</feature>
<dbReference type="CDD" id="cd09917">
    <property type="entry name" value="F-box_SF"/>
    <property type="match status" value="1"/>
</dbReference>
<accession>A0A6A6P237</accession>
<evidence type="ECO:0000259" key="2">
    <source>
        <dbReference type="Pfam" id="PF00646"/>
    </source>
</evidence>
<feature type="domain" description="F-box" evidence="2">
    <location>
        <begin position="20"/>
        <end position="52"/>
    </location>
</feature>
<protein>
    <recommendedName>
        <fullName evidence="2">F-box domain-containing protein</fullName>
    </recommendedName>
</protein>
<evidence type="ECO:0000256" key="1">
    <source>
        <dbReference type="SAM" id="MobiDB-lite"/>
    </source>
</evidence>
<sequence>MDFPSSGPWAARHRVLNTVELLENILLFLPDADLLFARKVCAHWRDVSEQSPRIRNALFLQSHNGSGPSPPRSDDAKPANPVGGKPPFGLGYDVNMLLKQRFEIGWDLTLHGEVLWVCPTPDKREHILEEREQSSWRRMLLAQPPHPFRYKHRSEALNVDIYFDGETALGDAVERIDMIDREEKRKQGFWRSQLCNAARRRGTGTYLVPATQLTRVEGT</sequence>
<proteinExistence type="predicted"/>
<dbReference type="Gene3D" id="1.20.1280.50">
    <property type="match status" value="1"/>
</dbReference>